<dbReference type="InParanoid" id="A0A0Q9WAZ3"/>
<evidence type="ECO:0000313" key="2">
    <source>
        <dbReference type="EMBL" id="KRF79399.1"/>
    </source>
</evidence>
<gene>
    <name evidence="2" type="primary">Dvir\GJ25585</name>
    <name evidence="2" type="ORF">Dvir_GJ25585</name>
</gene>
<dbReference type="OrthoDB" id="7866453at2759"/>
<sequence length="153" mass="17408">MVSFYGIILAKIVVLFLVPGLDSQCYDCAKAWKTKCNTSQTGYYCMPGAEISRVDLTSEQFATSTPDPTKLFSACSPYPLHVDYIQQWCCFWSDSIGCQVAMHPQIYKSGHPSRFCDFCKTKCICRGLSVLGVQQPWHWTYLGCITLLMHRFF</sequence>
<proteinExistence type="predicted"/>
<dbReference type="Proteomes" id="UP000008792">
    <property type="component" value="Unassembled WGS sequence"/>
</dbReference>
<feature type="chain" id="PRO_5006386619" evidence="1">
    <location>
        <begin position="24"/>
        <end position="153"/>
    </location>
</feature>
<reference evidence="2 3" key="1">
    <citation type="journal article" date="2007" name="Nature">
        <title>Evolution of genes and genomes on the Drosophila phylogeny.</title>
        <authorList>
            <consortium name="Drosophila 12 Genomes Consortium"/>
            <person name="Clark A.G."/>
            <person name="Eisen M.B."/>
            <person name="Smith D.R."/>
            <person name="Bergman C.M."/>
            <person name="Oliver B."/>
            <person name="Markow T.A."/>
            <person name="Kaufman T.C."/>
            <person name="Kellis M."/>
            <person name="Gelbart W."/>
            <person name="Iyer V.N."/>
            <person name="Pollard D.A."/>
            <person name="Sackton T.B."/>
            <person name="Larracuente A.M."/>
            <person name="Singh N.D."/>
            <person name="Abad J.P."/>
            <person name="Abt D.N."/>
            <person name="Adryan B."/>
            <person name="Aguade M."/>
            <person name="Akashi H."/>
            <person name="Anderson W.W."/>
            <person name="Aquadro C.F."/>
            <person name="Ardell D.H."/>
            <person name="Arguello R."/>
            <person name="Artieri C.G."/>
            <person name="Barbash D.A."/>
            <person name="Barker D."/>
            <person name="Barsanti P."/>
            <person name="Batterham P."/>
            <person name="Batzoglou S."/>
            <person name="Begun D."/>
            <person name="Bhutkar A."/>
            <person name="Blanco E."/>
            <person name="Bosak S.A."/>
            <person name="Bradley R.K."/>
            <person name="Brand A.D."/>
            <person name="Brent M.R."/>
            <person name="Brooks A.N."/>
            <person name="Brown R.H."/>
            <person name="Butlin R.K."/>
            <person name="Caggese C."/>
            <person name="Calvi B.R."/>
            <person name="Bernardo de Carvalho A."/>
            <person name="Caspi A."/>
            <person name="Castrezana S."/>
            <person name="Celniker S.E."/>
            <person name="Chang J.L."/>
            <person name="Chapple C."/>
            <person name="Chatterji S."/>
            <person name="Chinwalla A."/>
            <person name="Civetta A."/>
            <person name="Clifton S.W."/>
            <person name="Comeron J.M."/>
            <person name="Costello J.C."/>
            <person name="Coyne J.A."/>
            <person name="Daub J."/>
            <person name="David R.G."/>
            <person name="Delcher A.L."/>
            <person name="Delehaunty K."/>
            <person name="Do C.B."/>
            <person name="Ebling H."/>
            <person name="Edwards K."/>
            <person name="Eickbush T."/>
            <person name="Evans J.D."/>
            <person name="Filipski A."/>
            <person name="Findeiss S."/>
            <person name="Freyhult E."/>
            <person name="Fulton L."/>
            <person name="Fulton R."/>
            <person name="Garcia A.C."/>
            <person name="Gardiner A."/>
            <person name="Garfield D.A."/>
            <person name="Garvin B.E."/>
            <person name="Gibson G."/>
            <person name="Gilbert D."/>
            <person name="Gnerre S."/>
            <person name="Godfrey J."/>
            <person name="Good R."/>
            <person name="Gotea V."/>
            <person name="Gravely B."/>
            <person name="Greenberg A.J."/>
            <person name="Griffiths-Jones S."/>
            <person name="Gross S."/>
            <person name="Guigo R."/>
            <person name="Gustafson E.A."/>
            <person name="Haerty W."/>
            <person name="Hahn M.W."/>
            <person name="Halligan D.L."/>
            <person name="Halpern A.L."/>
            <person name="Halter G.M."/>
            <person name="Han M.V."/>
            <person name="Heger A."/>
            <person name="Hillier L."/>
            <person name="Hinrichs A.S."/>
            <person name="Holmes I."/>
            <person name="Hoskins R.A."/>
            <person name="Hubisz M.J."/>
            <person name="Hultmark D."/>
            <person name="Huntley M.A."/>
            <person name="Jaffe D.B."/>
            <person name="Jagadeeshan S."/>
            <person name="Jeck W.R."/>
            <person name="Johnson J."/>
            <person name="Jones C.D."/>
            <person name="Jordan W.C."/>
            <person name="Karpen G.H."/>
            <person name="Kataoka E."/>
            <person name="Keightley P.D."/>
            <person name="Kheradpour P."/>
            <person name="Kirkness E.F."/>
            <person name="Koerich L.B."/>
            <person name="Kristiansen K."/>
            <person name="Kudrna D."/>
            <person name="Kulathinal R.J."/>
            <person name="Kumar S."/>
            <person name="Kwok R."/>
            <person name="Lander E."/>
            <person name="Langley C.H."/>
            <person name="Lapoint R."/>
            <person name="Lazzaro B.P."/>
            <person name="Lee S.J."/>
            <person name="Levesque L."/>
            <person name="Li R."/>
            <person name="Lin C.F."/>
            <person name="Lin M.F."/>
            <person name="Lindblad-Toh K."/>
            <person name="Llopart A."/>
            <person name="Long M."/>
            <person name="Low L."/>
            <person name="Lozovsky E."/>
            <person name="Lu J."/>
            <person name="Luo M."/>
            <person name="Machado C.A."/>
            <person name="Makalowski W."/>
            <person name="Marzo M."/>
            <person name="Matsuda M."/>
            <person name="Matzkin L."/>
            <person name="McAllister B."/>
            <person name="McBride C.S."/>
            <person name="McKernan B."/>
            <person name="McKernan K."/>
            <person name="Mendez-Lago M."/>
            <person name="Minx P."/>
            <person name="Mollenhauer M.U."/>
            <person name="Montooth K."/>
            <person name="Mount S.M."/>
            <person name="Mu X."/>
            <person name="Myers E."/>
            <person name="Negre B."/>
            <person name="Newfeld S."/>
            <person name="Nielsen R."/>
            <person name="Noor M.A."/>
            <person name="O'Grady P."/>
            <person name="Pachter L."/>
            <person name="Papaceit M."/>
            <person name="Parisi M.J."/>
            <person name="Parisi M."/>
            <person name="Parts L."/>
            <person name="Pedersen J.S."/>
            <person name="Pesole G."/>
            <person name="Phillippy A.M."/>
            <person name="Ponting C.P."/>
            <person name="Pop M."/>
            <person name="Porcelli D."/>
            <person name="Powell J.R."/>
            <person name="Prohaska S."/>
            <person name="Pruitt K."/>
            <person name="Puig M."/>
            <person name="Quesneville H."/>
            <person name="Ram K.R."/>
            <person name="Rand D."/>
            <person name="Rasmussen M.D."/>
            <person name="Reed L.K."/>
            <person name="Reenan R."/>
            <person name="Reily A."/>
            <person name="Remington K.A."/>
            <person name="Rieger T.T."/>
            <person name="Ritchie M.G."/>
            <person name="Robin C."/>
            <person name="Rogers Y.H."/>
            <person name="Rohde C."/>
            <person name="Rozas J."/>
            <person name="Rubenfield M.J."/>
            <person name="Ruiz A."/>
            <person name="Russo S."/>
            <person name="Salzberg S.L."/>
            <person name="Sanchez-Gracia A."/>
            <person name="Saranga D.J."/>
            <person name="Sato H."/>
            <person name="Schaeffer S.W."/>
            <person name="Schatz M.C."/>
            <person name="Schlenke T."/>
            <person name="Schwartz R."/>
            <person name="Segarra C."/>
            <person name="Singh R.S."/>
            <person name="Sirot L."/>
            <person name="Sirota M."/>
            <person name="Sisneros N.B."/>
            <person name="Smith C.D."/>
            <person name="Smith T.F."/>
            <person name="Spieth J."/>
            <person name="Stage D.E."/>
            <person name="Stark A."/>
            <person name="Stephan W."/>
            <person name="Strausberg R.L."/>
            <person name="Strempel S."/>
            <person name="Sturgill D."/>
            <person name="Sutton G."/>
            <person name="Sutton G.G."/>
            <person name="Tao W."/>
            <person name="Teichmann S."/>
            <person name="Tobari Y.N."/>
            <person name="Tomimura Y."/>
            <person name="Tsolas J.M."/>
            <person name="Valente V.L."/>
            <person name="Venter E."/>
            <person name="Venter J.C."/>
            <person name="Vicario S."/>
            <person name="Vieira F.G."/>
            <person name="Vilella A.J."/>
            <person name="Villasante A."/>
            <person name="Walenz B."/>
            <person name="Wang J."/>
            <person name="Wasserman M."/>
            <person name="Watts T."/>
            <person name="Wilson D."/>
            <person name="Wilson R.K."/>
            <person name="Wing R.A."/>
            <person name="Wolfner M.F."/>
            <person name="Wong A."/>
            <person name="Wong G.K."/>
            <person name="Wu C.I."/>
            <person name="Wu G."/>
            <person name="Yamamoto D."/>
            <person name="Yang H.P."/>
            <person name="Yang S.P."/>
            <person name="Yorke J.A."/>
            <person name="Yoshida K."/>
            <person name="Zdobnov E."/>
            <person name="Zhang P."/>
            <person name="Zhang Y."/>
            <person name="Zimin A.V."/>
            <person name="Baldwin J."/>
            <person name="Abdouelleil A."/>
            <person name="Abdulkadir J."/>
            <person name="Abebe A."/>
            <person name="Abera B."/>
            <person name="Abreu J."/>
            <person name="Acer S.C."/>
            <person name="Aftuck L."/>
            <person name="Alexander A."/>
            <person name="An P."/>
            <person name="Anderson E."/>
            <person name="Anderson S."/>
            <person name="Arachi H."/>
            <person name="Azer M."/>
            <person name="Bachantsang P."/>
            <person name="Barry A."/>
            <person name="Bayul T."/>
            <person name="Berlin A."/>
            <person name="Bessette D."/>
            <person name="Bloom T."/>
            <person name="Blye J."/>
            <person name="Boguslavskiy L."/>
            <person name="Bonnet C."/>
            <person name="Boukhgalter B."/>
            <person name="Bourzgui I."/>
            <person name="Brown A."/>
            <person name="Cahill P."/>
            <person name="Channer S."/>
            <person name="Cheshatsang Y."/>
            <person name="Chuda L."/>
            <person name="Citroen M."/>
            <person name="Collymore A."/>
            <person name="Cooke P."/>
            <person name="Costello M."/>
            <person name="D'Aco K."/>
            <person name="Daza R."/>
            <person name="De Haan G."/>
            <person name="DeGray S."/>
            <person name="DeMaso C."/>
            <person name="Dhargay N."/>
            <person name="Dooley K."/>
            <person name="Dooley E."/>
            <person name="Doricent M."/>
            <person name="Dorje P."/>
            <person name="Dorjee K."/>
            <person name="Dupes A."/>
            <person name="Elong R."/>
            <person name="Falk J."/>
            <person name="Farina A."/>
            <person name="Faro S."/>
            <person name="Ferguson D."/>
            <person name="Fisher S."/>
            <person name="Foley C.D."/>
            <person name="Franke A."/>
            <person name="Friedrich D."/>
            <person name="Gadbois L."/>
            <person name="Gearin G."/>
            <person name="Gearin C.R."/>
            <person name="Giannoukos G."/>
            <person name="Goode T."/>
            <person name="Graham J."/>
            <person name="Grandbois E."/>
            <person name="Grewal S."/>
            <person name="Gyaltsen K."/>
            <person name="Hafez N."/>
            <person name="Hagos B."/>
            <person name="Hall J."/>
            <person name="Henson C."/>
            <person name="Hollinger A."/>
            <person name="Honan T."/>
            <person name="Huard M.D."/>
            <person name="Hughes L."/>
            <person name="Hurhula B."/>
            <person name="Husby M.E."/>
            <person name="Kamat A."/>
            <person name="Kanga B."/>
            <person name="Kashin S."/>
            <person name="Khazanovich D."/>
            <person name="Kisner P."/>
            <person name="Lance K."/>
            <person name="Lara M."/>
            <person name="Lee W."/>
            <person name="Lennon N."/>
            <person name="Letendre F."/>
            <person name="LeVine R."/>
            <person name="Lipovsky A."/>
            <person name="Liu X."/>
            <person name="Liu J."/>
            <person name="Liu S."/>
            <person name="Lokyitsang T."/>
            <person name="Lokyitsang Y."/>
            <person name="Lubonja R."/>
            <person name="Lui A."/>
            <person name="MacDonald P."/>
            <person name="Magnisalis V."/>
            <person name="Maru K."/>
            <person name="Matthews C."/>
            <person name="McCusker W."/>
            <person name="McDonough S."/>
            <person name="Mehta T."/>
            <person name="Meldrim J."/>
            <person name="Meneus L."/>
            <person name="Mihai O."/>
            <person name="Mihalev A."/>
            <person name="Mihova T."/>
            <person name="Mittelman R."/>
            <person name="Mlenga V."/>
            <person name="Montmayeur A."/>
            <person name="Mulrain L."/>
            <person name="Navidi A."/>
            <person name="Naylor J."/>
            <person name="Negash T."/>
            <person name="Nguyen T."/>
            <person name="Nguyen N."/>
            <person name="Nicol R."/>
            <person name="Norbu C."/>
            <person name="Norbu N."/>
            <person name="Novod N."/>
            <person name="O'Neill B."/>
            <person name="Osman S."/>
            <person name="Markiewicz E."/>
            <person name="Oyono O.L."/>
            <person name="Patti C."/>
            <person name="Phunkhang P."/>
            <person name="Pierre F."/>
            <person name="Priest M."/>
            <person name="Raghuraman S."/>
            <person name="Rege F."/>
            <person name="Reyes R."/>
            <person name="Rise C."/>
            <person name="Rogov P."/>
            <person name="Ross K."/>
            <person name="Ryan E."/>
            <person name="Settipalli S."/>
            <person name="Shea T."/>
            <person name="Sherpa N."/>
            <person name="Shi L."/>
            <person name="Shih D."/>
            <person name="Sparrow T."/>
            <person name="Spaulding J."/>
            <person name="Stalker J."/>
            <person name="Stange-Thomann N."/>
            <person name="Stavropoulos S."/>
            <person name="Stone C."/>
            <person name="Strader C."/>
            <person name="Tesfaye S."/>
            <person name="Thomson T."/>
            <person name="Thoulutsang Y."/>
            <person name="Thoulutsang D."/>
            <person name="Topham K."/>
            <person name="Topping I."/>
            <person name="Tsamla T."/>
            <person name="Vassiliev H."/>
            <person name="Vo A."/>
            <person name="Wangchuk T."/>
            <person name="Wangdi T."/>
            <person name="Weiand M."/>
            <person name="Wilkinson J."/>
            <person name="Wilson A."/>
            <person name="Yadav S."/>
            <person name="Young G."/>
            <person name="Yu Q."/>
            <person name="Zembek L."/>
            <person name="Zhong D."/>
            <person name="Zimmer A."/>
            <person name="Zwirko Z."/>
            <person name="Jaffe D.B."/>
            <person name="Alvarez P."/>
            <person name="Brockman W."/>
            <person name="Butler J."/>
            <person name="Chin C."/>
            <person name="Gnerre S."/>
            <person name="Grabherr M."/>
            <person name="Kleber M."/>
            <person name="Mauceli E."/>
            <person name="MacCallum I."/>
        </authorList>
    </citation>
    <scope>NUCLEOTIDE SEQUENCE [LARGE SCALE GENOMIC DNA]</scope>
    <source>
        <strain evidence="3">Tucson 15010-1051.87</strain>
    </source>
</reference>
<dbReference type="AlphaFoldDB" id="A0A0Q9WAZ3"/>
<dbReference type="EMBL" id="CH940648">
    <property type="protein sequence ID" value="KRF79399.1"/>
    <property type="molecule type" value="Genomic_DNA"/>
</dbReference>
<keyword evidence="1" id="KW-0732">Signal</keyword>
<accession>A0A0Q9WAZ3</accession>
<evidence type="ECO:0000256" key="1">
    <source>
        <dbReference type="SAM" id="SignalP"/>
    </source>
</evidence>
<protein>
    <submittedName>
        <fullName evidence="2">Uncharacterized protein</fullName>
    </submittedName>
</protein>
<keyword evidence="3" id="KW-1185">Reference proteome</keyword>
<name>A0A0Q9WAZ3_DROVI</name>
<organism evidence="2 3">
    <name type="scientific">Drosophila virilis</name>
    <name type="common">Fruit fly</name>
    <dbReference type="NCBI Taxonomy" id="7244"/>
    <lineage>
        <taxon>Eukaryota</taxon>
        <taxon>Metazoa</taxon>
        <taxon>Ecdysozoa</taxon>
        <taxon>Arthropoda</taxon>
        <taxon>Hexapoda</taxon>
        <taxon>Insecta</taxon>
        <taxon>Pterygota</taxon>
        <taxon>Neoptera</taxon>
        <taxon>Endopterygota</taxon>
        <taxon>Diptera</taxon>
        <taxon>Brachycera</taxon>
        <taxon>Muscomorpha</taxon>
        <taxon>Ephydroidea</taxon>
        <taxon>Drosophilidae</taxon>
        <taxon>Drosophila</taxon>
    </lineage>
</organism>
<feature type="signal peptide" evidence="1">
    <location>
        <begin position="1"/>
        <end position="23"/>
    </location>
</feature>
<evidence type="ECO:0000313" key="3">
    <source>
        <dbReference type="Proteomes" id="UP000008792"/>
    </source>
</evidence>